<evidence type="ECO:0000313" key="3">
    <source>
        <dbReference type="EMBL" id="TCD64754.1"/>
    </source>
</evidence>
<organism evidence="3 4">
    <name type="scientific">Steccherinum ochraceum</name>
    <dbReference type="NCBI Taxonomy" id="92696"/>
    <lineage>
        <taxon>Eukaryota</taxon>
        <taxon>Fungi</taxon>
        <taxon>Dikarya</taxon>
        <taxon>Basidiomycota</taxon>
        <taxon>Agaricomycotina</taxon>
        <taxon>Agaricomycetes</taxon>
        <taxon>Polyporales</taxon>
        <taxon>Steccherinaceae</taxon>
        <taxon>Steccherinum</taxon>
    </lineage>
</organism>
<feature type="region of interest" description="Disordered" evidence="1">
    <location>
        <begin position="33"/>
        <end position="75"/>
    </location>
</feature>
<feature type="signal peptide" evidence="2">
    <location>
        <begin position="1"/>
        <end position="21"/>
    </location>
</feature>
<evidence type="ECO:0000256" key="2">
    <source>
        <dbReference type="SAM" id="SignalP"/>
    </source>
</evidence>
<keyword evidence="4" id="KW-1185">Reference proteome</keyword>
<evidence type="ECO:0000313" key="4">
    <source>
        <dbReference type="Proteomes" id="UP000292702"/>
    </source>
</evidence>
<accession>A0A4R0RQR2</accession>
<name>A0A4R0RQR2_9APHY</name>
<comment type="caution">
    <text evidence="3">The sequence shown here is derived from an EMBL/GenBank/DDBJ whole genome shotgun (WGS) entry which is preliminary data.</text>
</comment>
<dbReference type="EMBL" id="RWJN01000217">
    <property type="protein sequence ID" value="TCD64754.1"/>
    <property type="molecule type" value="Genomic_DNA"/>
</dbReference>
<feature type="non-terminal residue" evidence="3">
    <location>
        <position position="75"/>
    </location>
</feature>
<reference evidence="3 4" key="1">
    <citation type="submission" date="2018-11" db="EMBL/GenBank/DDBJ databases">
        <title>Genome assembly of Steccherinum ochraceum LE-BIN_3174, the white-rot fungus of the Steccherinaceae family (The Residual Polyporoid clade, Polyporales, Basidiomycota).</title>
        <authorList>
            <person name="Fedorova T.V."/>
            <person name="Glazunova O.A."/>
            <person name="Landesman E.O."/>
            <person name="Moiseenko K.V."/>
            <person name="Psurtseva N.V."/>
            <person name="Savinova O.S."/>
            <person name="Shakhova N.V."/>
            <person name="Tyazhelova T.V."/>
            <person name="Vasina D.V."/>
        </authorList>
    </citation>
    <scope>NUCLEOTIDE SEQUENCE [LARGE SCALE GENOMIC DNA]</scope>
    <source>
        <strain evidence="3 4">LE-BIN_3174</strain>
    </source>
</reference>
<dbReference type="AlphaFoldDB" id="A0A4R0RQR2"/>
<keyword evidence="2" id="KW-0732">Signal</keyword>
<gene>
    <name evidence="3" type="ORF">EIP91_003645</name>
</gene>
<protein>
    <submittedName>
        <fullName evidence="3">Uncharacterized protein</fullName>
    </submittedName>
</protein>
<feature type="chain" id="PRO_5020303556" evidence="2">
    <location>
        <begin position="22"/>
        <end position="75"/>
    </location>
</feature>
<proteinExistence type="predicted"/>
<evidence type="ECO:0000256" key="1">
    <source>
        <dbReference type="SAM" id="MobiDB-lite"/>
    </source>
</evidence>
<sequence length="75" mass="7810">MHFTPILGLLGLTFLAISSSAAPVDVAARRMSSHKYLDSRAPSSSSPDLVRRADPTPTTSTTVDGVAQPSASDKP</sequence>
<dbReference type="Proteomes" id="UP000292702">
    <property type="component" value="Unassembled WGS sequence"/>
</dbReference>